<dbReference type="Pfam" id="PF00535">
    <property type="entry name" value="Glycos_transf_2"/>
    <property type="match status" value="1"/>
</dbReference>
<evidence type="ECO:0000313" key="2">
    <source>
        <dbReference type="EMBL" id="MBJ8380790.1"/>
    </source>
</evidence>
<comment type="caution">
    <text evidence="2">The sequence shown here is derived from an EMBL/GenBank/DDBJ whole genome shotgun (WGS) entry which is preliminary data.</text>
</comment>
<dbReference type="InterPro" id="IPR029044">
    <property type="entry name" value="Nucleotide-diphossugar_trans"/>
</dbReference>
<sequence length="275" mass="31248">MRHDVLTIIVTYNPDWEVVLKRVISFSQSTVVFVSDNSAVSSEHMLKYDNVIYHFNNGNVGIAKAQNIGVEYALTNNFNFIAFVDDDSNLNGEKINQLLASYDSLGELGKNIAALCAYPSERGGLDKKKESTFGDKFYLTNNLMSSGSLTRSEVFKHVGLFNDKLFIDYVDYEWGWRALANNYFIVIDSSVHFEHSLGQGRLGSGLGIPSPIRHFYQTRNLLWISRLDYVPGSWKLKQLCLLPIRFVYFGFIYEKSKIRRAHFLKGLAAGLKSKI</sequence>
<name>A0ABS0ZQ96_9ENTR</name>
<keyword evidence="3" id="KW-1185">Reference proteome</keyword>
<protein>
    <submittedName>
        <fullName evidence="2">Glycosyltransferase</fullName>
    </submittedName>
</protein>
<dbReference type="EMBL" id="JADWND010000003">
    <property type="protein sequence ID" value="MBJ8380790.1"/>
    <property type="molecule type" value="Genomic_DNA"/>
</dbReference>
<evidence type="ECO:0000259" key="1">
    <source>
        <dbReference type="Pfam" id="PF00535"/>
    </source>
</evidence>
<organism evidence="2 3">
    <name type="scientific">Citrobacter sedlakii</name>
    <dbReference type="NCBI Taxonomy" id="67826"/>
    <lineage>
        <taxon>Bacteria</taxon>
        <taxon>Pseudomonadati</taxon>
        <taxon>Pseudomonadota</taxon>
        <taxon>Gammaproteobacteria</taxon>
        <taxon>Enterobacterales</taxon>
        <taxon>Enterobacteriaceae</taxon>
        <taxon>Citrobacter</taxon>
        <taxon>Citrobacter freundii complex</taxon>
    </lineage>
</organism>
<accession>A0ABS0ZQ96</accession>
<evidence type="ECO:0000313" key="3">
    <source>
        <dbReference type="Proteomes" id="UP000746649"/>
    </source>
</evidence>
<dbReference type="InterPro" id="IPR001173">
    <property type="entry name" value="Glyco_trans_2-like"/>
</dbReference>
<dbReference type="RefSeq" id="WP_200034241.1">
    <property type="nucleotide sequence ID" value="NZ_JADWND010000003.1"/>
</dbReference>
<reference evidence="2 3" key="1">
    <citation type="submission" date="2020-11" db="EMBL/GenBank/DDBJ databases">
        <title>Enhanced detection system for hospital associated transmission using whole genome sequencing surveillance.</title>
        <authorList>
            <person name="Harrison L.H."/>
            <person name="Van Tyne D."/>
            <person name="Marsh J.W."/>
            <person name="Griffith M.P."/>
            <person name="Snyder D.J."/>
            <person name="Cooper V.S."/>
            <person name="Mustapha M."/>
        </authorList>
    </citation>
    <scope>NUCLEOTIDE SEQUENCE [LARGE SCALE GENOMIC DNA]</scope>
    <source>
        <strain evidence="2 3">CB00117</strain>
    </source>
</reference>
<dbReference type="Proteomes" id="UP000746649">
    <property type="component" value="Unassembled WGS sequence"/>
</dbReference>
<feature type="domain" description="Glycosyltransferase 2-like" evidence="1">
    <location>
        <begin position="8"/>
        <end position="105"/>
    </location>
</feature>
<dbReference type="Gene3D" id="3.90.550.10">
    <property type="entry name" value="Spore Coat Polysaccharide Biosynthesis Protein SpsA, Chain A"/>
    <property type="match status" value="1"/>
</dbReference>
<dbReference type="SUPFAM" id="SSF53448">
    <property type="entry name" value="Nucleotide-diphospho-sugar transferases"/>
    <property type="match status" value="1"/>
</dbReference>
<proteinExistence type="predicted"/>
<gene>
    <name evidence="2" type="ORF">I6M88_07350</name>
</gene>